<accession>M0ZJ49</accession>
<dbReference type="Gramene" id="PGSC0003DMT400001811">
    <property type="protein sequence ID" value="PGSC0003DMT400001811"/>
    <property type="gene ID" value="PGSC0003DMG400000677"/>
</dbReference>
<dbReference type="InParanoid" id="M0ZJ49"/>
<organism evidence="1 2">
    <name type="scientific">Solanum tuberosum</name>
    <name type="common">Potato</name>
    <dbReference type="NCBI Taxonomy" id="4113"/>
    <lineage>
        <taxon>Eukaryota</taxon>
        <taxon>Viridiplantae</taxon>
        <taxon>Streptophyta</taxon>
        <taxon>Embryophyta</taxon>
        <taxon>Tracheophyta</taxon>
        <taxon>Spermatophyta</taxon>
        <taxon>Magnoliopsida</taxon>
        <taxon>eudicotyledons</taxon>
        <taxon>Gunneridae</taxon>
        <taxon>Pentapetalae</taxon>
        <taxon>asterids</taxon>
        <taxon>lamiids</taxon>
        <taxon>Solanales</taxon>
        <taxon>Solanaceae</taxon>
        <taxon>Solanoideae</taxon>
        <taxon>Solaneae</taxon>
        <taxon>Solanum</taxon>
    </lineage>
</organism>
<name>M0ZJ49_SOLTU</name>
<dbReference type="HOGENOM" id="CLU_2517052_0_0_1"/>
<reference evidence="2" key="1">
    <citation type="journal article" date="2011" name="Nature">
        <title>Genome sequence and analysis of the tuber crop potato.</title>
        <authorList>
            <consortium name="The Potato Genome Sequencing Consortium"/>
        </authorList>
    </citation>
    <scope>NUCLEOTIDE SEQUENCE [LARGE SCALE GENOMIC DNA]</scope>
    <source>
        <strain evidence="2">cv. DM1-3 516 R44</strain>
    </source>
</reference>
<keyword evidence="2" id="KW-1185">Reference proteome</keyword>
<proteinExistence type="predicted"/>
<protein>
    <submittedName>
        <fullName evidence="1">Uncharacterized protein</fullName>
    </submittedName>
</protein>
<dbReference type="AlphaFoldDB" id="M0ZJ49"/>
<dbReference type="Proteomes" id="UP000011115">
    <property type="component" value="Unassembled WGS sequence"/>
</dbReference>
<reference evidence="1" key="2">
    <citation type="submission" date="2015-06" db="UniProtKB">
        <authorList>
            <consortium name="EnsemblPlants"/>
        </authorList>
    </citation>
    <scope>IDENTIFICATION</scope>
    <source>
        <strain evidence="1">DM1-3 516 R44</strain>
    </source>
</reference>
<sequence>MILFGTFQFLELRNEPWATPNSFTPFLRLKNKNKRNEFGEGRNKFLRVSRLFRELWDRLPRYGINIGSVATFQHKHWIGYHVSIY</sequence>
<evidence type="ECO:0000313" key="2">
    <source>
        <dbReference type="Proteomes" id="UP000011115"/>
    </source>
</evidence>
<dbReference type="PaxDb" id="4113-PGSC0003DMT400001811"/>
<evidence type="ECO:0000313" key="1">
    <source>
        <dbReference type="EnsemblPlants" id="PGSC0003DMT400001811"/>
    </source>
</evidence>
<dbReference type="EnsemblPlants" id="PGSC0003DMT400001811">
    <property type="protein sequence ID" value="PGSC0003DMT400001811"/>
    <property type="gene ID" value="PGSC0003DMG400000677"/>
</dbReference>